<proteinExistence type="predicted"/>
<keyword evidence="2" id="KW-1185">Reference proteome</keyword>
<dbReference type="EMBL" id="JACEIK010001080">
    <property type="protein sequence ID" value="MCD7465779.1"/>
    <property type="molecule type" value="Genomic_DNA"/>
</dbReference>
<name>A0ABS8T336_DATST</name>
<gene>
    <name evidence="1" type="ORF">HAX54_001933</name>
</gene>
<dbReference type="Proteomes" id="UP000823775">
    <property type="component" value="Unassembled WGS sequence"/>
</dbReference>
<accession>A0ABS8T336</accession>
<protein>
    <submittedName>
        <fullName evidence="1">Uncharacterized protein</fullName>
    </submittedName>
</protein>
<comment type="caution">
    <text evidence="1">The sequence shown here is derived from an EMBL/GenBank/DDBJ whole genome shotgun (WGS) entry which is preliminary data.</text>
</comment>
<reference evidence="1 2" key="1">
    <citation type="journal article" date="2021" name="BMC Genomics">
        <title>Datura genome reveals duplications of psychoactive alkaloid biosynthetic genes and high mutation rate following tissue culture.</title>
        <authorList>
            <person name="Rajewski A."/>
            <person name="Carter-House D."/>
            <person name="Stajich J."/>
            <person name="Litt A."/>
        </authorList>
    </citation>
    <scope>NUCLEOTIDE SEQUENCE [LARGE SCALE GENOMIC DNA]</scope>
    <source>
        <strain evidence="1">AR-01</strain>
    </source>
</reference>
<sequence>MAALSAPLSLARWDSLCLDISAFELCPGIGVQVALAGEVLSTSGGGAFGAKSRSGPGSESTLRSHVLGQSRVMIPQSGLNFGFRIKVGDRLSELGLNLGFLVKVKSRVLDQGQISSFGSKSGLA</sequence>
<evidence type="ECO:0000313" key="2">
    <source>
        <dbReference type="Proteomes" id="UP000823775"/>
    </source>
</evidence>
<organism evidence="1 2">
    <name type="scientific">Datura stramonium</name>
    <name type="common">Jimsonweed</name>
    <name type="synonym">Common thornapple</name>
    <dbReference type="NCBI Taxonomy" id="4076"/>
    <lineage>
        <taxon>Eukaryota</taxon>
        <taxon>Viridiplantae</taxon>
        <taxon>Streptophyta</taxon>
        <taxon>Embryophyta</taxon>
        <taxon>Tracheophyta</taxon>
        <taxon>Spermatophyta</taxon>
        <taxon>Magnoliopsida</taxon>
        <taxon>eudicotyledons</taxon>
        <taxon>Gunneridae</taxon>
        <taxon>Pentapetalae</taxon>
        <taxon>asterids</taxon>
        <taxon>lamiids</taxon>
        <taxon>Solanales</taxon>
        <taxon>Solanaceae</taxon>
        <taxon>Solanoideae</taxon>
        <taxon>Datureae</taxon>
        <taxon>Datura</taxon>
    </lineage>
</organism>
<evidence type="ECO:0000313" key="1">
    <source>
        <dbReference type="EMBL" id="MCD7465779.1"/>
    </source>
</evidence>